<evidence type="ECO:0000256" key="1">
    <source>
        <dbReference type="SAM" id="MobiDB-lite"/>
    </source>
</evidence>
<dbReference type="OrthoDB" id="2454814at2"/>
<evidence type="ECO:0000313" key="3">
    <source>
        <dbReference type="Proteomes" id="UP000214666"/>
    </source>
</evidence>
<proteinExistence type="predicted"/>
<dbReference type="Proteomes" id="UP000214666">
    <property type="component" value="Chromosome"/>
</dbReference>
<protein>
    <submittedName>
        <fullName evidence="2">Uncharacterized protein</fullName>
    </submittedName>
</protein>
<name>A0A222WNZ1_9BACL</name>
<gene>
    <name evidence="2" type="ORF">B4V02_14670</name>
</gene>
<dbReference type="STRING" id="172713.GCA_001705305_01698"/>
<feature type="region of interest" description="Disordered" evidence="1">
    <location>
        <begin position="1"/>
        <end position="94"/>
    </location>
</feature>
<accession>A0A222WNZ1</accession>
<dbReference type="RefSeq" id="WP_094155383.1">
    <property type="nucleotide sequence ID" value="NZ_CP020028.1"/>
</dbReference>
<evidence type="ECO:0000313" key="2">
    <source>
        <dbReference type="EMBL" id="ASR47836.1"/>
    </source>
</evidence>
<sequence length="94" mass="10926">MASFNDELHHQNQNDGKEETGRGTAEYAAQEQPLSRDHAEQYPTEQKSLFDRFESEQTVDAIPMEDLKMEREEEFDKDVTKHTSSSEKKYKGDV</sequence>
<keyword evidence="3" id="KW-1185">Reference proteome</keyword>
<feature type="compositionally biased region" description="Basic and acidic residues" evidence="1">
    <location>
        <begin position="77"/>
        <end position="94"/>
    </location>
</feature>
<dbReference type="KEGG" id="pkb:B4V02_14670"/>
<reference evidence="2 3" key="1">
    <citation type="submission" date="2017-03" db="EMBL/GenBank/DDBJ databases">
        <title>Complete genome sequence of Paenibacillus Kribbensis producing bioflocculants.</title>
        <authorList>
            <person name="Lee H.-G."/>
            <person name="Oh H.-M."/>
        </authorList>
    </citation>
    <scope>NUCLEOTIDE SEQUENCE [LARGE SCALE GENOMIC DNA]</scope>
    <source>
        <strain evidence="2 3">AM49</strain>
    </source>
</reference>
<dbReference type="EMBL" id="CP020028">
    <property type="protein sequence ID" value="ASR47836.1"/>
    <property type="molecule type" value="Genomic_DNA"/>
</dbReference>
<dbReference type="AlphaFoldDB" id="A0A222WNZ1"/>
<feature type="compositionally biased region" description="Basic and acidic residues" evidence="1">
    <location>
        <begin position="1"/>
        <end position="21"/>
    </location>
</feature>
<organism evidence="2 3">
    <name type="scientific">Paenibacillus kribbensis</name>
    <dbReference type="NCBI Taxonomy" id="172713"/>
    <lineage>
        <taxon>Bacteria</taxon>
        <taxon>Bacillati</taxon>
        <taxon>Bacillota</taxon>
        <taxon>Bacilli</taxon>
        <taxon>Bacillales</taxon>
        <taxon>Paenibacillaceae</taxon>
        <taxon>Paenibacillus</taxon>
    </lineage>
</organism>